<keyword evidence="2" id="KW-1185">Reference proteome</keyword>
<dbReference type="EMBL" id="CAJJDP010000111">
    <property type="protein sequence ID" value="CAD8196142.1"/>
    <property type="molecule type" value="Genomic_DNA"/>
</dbReference>
<proteinExistence type="predicted"/>
<accession>A0A8S1X5U3</accession>
<name>A0A8S1X5U3_PAROT</name>
<protein>
    <submittedName>
        <fullName evidence="1">Uncharacterized protein</fullName>
    </submittedName>
</protein>
<evidence type="ECO:0000313" key="2">
    <source>
        <dbReference type="Proteomes" id="UP000683925"/>
    </source>
</evidence>
<reference evidence="1" key="1">
    <citation type="submission" date="2021-01" db="EMBL/GenBank/DDBJ databases">
        <authorList>
            <consortium name="Genoscope - CEA"/>
            <person name="William W."/>
        </authorList>
    </citation>
    <scope>NUCLEOTIDE SEQUENCE</scope>
</reference>
<dbReference type="AlphaFoldDB" id="A0A8S1X5U3"/>
<evidence type="ECO:0000313" key="1">
    <source>
        <dbReference type="EMBL" id="CAD8196142.1"/>
    </source>
</evidence>
<sequence>MDRQIENSWKQFTGNRTYQAENALWVKRFGSGECIDIPNPMISGCGVIWYLEIQDKGVNNKSVLAAMQLKKSSL</sequence>
<organism evidence="1 2">
    <name type="scientific">Paramecium octaurelia</name>
    <dbReference type="NCBI Taxonomy" id="43137"/>
    <lineage>
        <taxon>Eukaryota</taxon>
        <taxon>Sar</taxon>
        <taxon>Alveolata</taxon>
        <taxon>Ciliophora</taxon>
        <taxon>Intramacronucleata</taxon>
        <taxon>Oligohymenophorea</taxon>
        <taxon>Peniculida</taxon>
        <taxon>Parameciidae</taxon>
        <taxon>Paramecium</taxon>
    </lineage>
</organism>
<gene>
    <name evidence="1" type="ORF">POCTA_138.1.T1110016</name>
</gene>
<dbReference type="Proteomes" id="UP000683925">
    <property type="component" value="Unassembled WGS sequence"/>
</dbReference>
<comment type="caution">
    <text evidence="1">The sequence shown here is derived from an EMBL/GenBank/DDBJ whole genome shotgun (WGS) entry which is preliminary data.</text>
</comment>